<dbReference type="EMBL" id="JAPFFL010000016">
    <property type="protein sequence ID" value="KAJ6675019.1"/>
    <property type="molecule type" value="Genomic_DNA"/>
</dbReference>
<protein>
    <submittedName>
        <fullName evidence="2">Uncharacterized protein</fullName>
    </submittedName>
</protein>
<reference evidence="2" key="1">
    <citation type="submission" date="2022-11" db="EMBL/GenBank/DDBJ databases">
        <authorList>
            <person name="Hyden B.L."/>
            <person name="Feng K."/>
            <person name="Yates T."/>
            <person name="Jawdy S."/>
            <person name="Smart L.B."/>
            <person name="Muchero W."/>
        </authorList>
    </citation>
    <scope>NUCLEOTIDE SEQUENCE</scope>
    <source>
        <tissue evidence="2">Shoot tip</tissue>
    </source>
</reference>
<feature type="compositionally biased region" description="Basic and acidic residues" evidence="1">
    <location>
        <begin position="57"/>
        <end position="67"/>
    </location>
</feature>
<proteinExistence type="predicted"/>
<comment type="caution">
    <text evidence="2">The sequence shown here is derived from an EMBL/GenBank/DDBJ whole genome shotgun (WGS) entry which is preliminary data.</text>
</comment>
<dbReference type="OrthoDB" id="10512464at2759"/>
<evidence type="ECO:0000256" key="1">
    <source>
        <dbReference type="SAM" id="MobiDB-lite"/>
    </source>
</evidence>
<dbReference type="Proteomes" id="UP001151529">
    <property type="component" value="Chromosome 14"/>
</dbReference>
<evidence type="ECO:0000313" key="2">
    <source>
        <dbReference type="EMBL" id="KAJ6675019.1"/>
    </source>
</evidence>
<dbReference type="AlphaFoldDB" id="A0A9Q0SEP6"/>
<feature type="compositionally biased region" description="Basic and acidic residues" evidence="1">
    <location>
        <begin position="135"/>
        <end position="147"/>
    </location>
</feature>
<accession>A0A9Q0SEP6</accession>
<organism evidence="2 3">
    <name type="scientific">Salix viminalis</name>
    <name type="common">Common osier</name>
    <name type="synonym">Basket willow</name>
    <dbReference type="NCBI Taxonomy" id="40686"/>
    <lineage>
        <taxon>Eukaryota</taxon>
        <taxon>Viridiplantae</taxon>
        <taxon>Streptophyta</taxon>
        <taxon>Embryophyta</taxon>
        <taxon>Tracheophyta</taxon>
        <taxon>Spermatophyta</taxon>
        <taxon>Magnoliopsida</taxon>
        <taxon>eudicotyledons</taxon>
        <taxon>Gunneridae</taxon>
        <taxon>Pentapetalae</taxon>
        <taxon>rosids</taxon>
        <taxon>fabids</taxon>
        <taxon>Malpighiales</taxon>
        <taxon>Salicaceae</taxon>
        <taxon>Saliceae</taxon>
        <taxon>Salix</taxon>
    </lineage>
</organism>
<feature type="region of interest" description="Disordered" evidence="1">
    <location>
        <begin position="56"/>
        <end position="147"/>
    </location>
</feature>
<sequence length="147" mass="16051">MAIRVAHLLENQAMMGRKLAVGKKREMATGRKLAAGKKPEMATGRILSLLKKLAMGKKPEMAMREDSVSAEETGDCNGDSKGAEDAKDKAGPRQSGLALFPALQGTQMTSEKNERREGIRRRRMDLSSSIIFSGRRGEMERENDGGS</sequence>
<name>A0A9Q0SEP6_SALVM</name>
<feature type="compositionally biased region" description="Basic and acidic residues" evidence="1">
    <location>
        <begin position="81"/>
        <end position="91"/>
    </location>
</feature>
<reference evidence="2" key="2">
    <citation type="journal article" date="2023" name="Int. J. Mol. Sci.">
        <title>De Novo Assembly and Annotation of 11 Diverse Shrub Willow (Salix) Genomes Reveals Novel Gene Organization in Sex-Linked Regions.</title>
        <authorList>
            <person name="Hyden B."/>
            <person name="Feng K."/>
            <person name="Yates T.B."/>
            <person name="Jawdy S."/>
            <person name="Cereghino C."/>
            <person name="Smart L.B."/>
            <person name="Muchero W."/>
        </authorList>
    </citation>
    <scope>NUCLEOTIDE SEQUENCE [LARGE SCALE GENOMIC DNA]</scope>
    <source>
        <tissue evidence="2">Shoot tip</tissue>
    </source>
</reference>
<gene>
    <name evidence="2" type="ORF">OIU85_011217</name>
</gene>
<keyword evidence="3" id="KW-1185">Reference proteome</keyword>
<evidence type="ECO:0000313" key="3">
    <source>
        <dbReference type="Proteomes" id="UP001151529"/>
    </source>
</evidence>